<protein>
    <recommendedName>
        <fullName evidence="6">Holliday junction branch migration complex subunit RuvA</fullName>
    </recommendedName>
</protein>
<dbReference type="GO" id="GO:0006310">
    <property type="term" value="P:DNA recombination"/>
    <property type="evidence" value="ECO:0007669"/>
    <property type="project" value="UniProtKB-UniRule"/>
</dbReference>
<dbReference type="Gene3D" id="1.10.8.10">
    <property type="entry name" value="DNA helicase RuvA subunit, C-terminal domain"/>
    <property type="match status" value="1"/>
</dbReference>
<name>A0A9E2NMA4_9FIRM</name>
<sequence length="206" mass="23063">MKSNEKESSMITYLKGNVSELGENTVVIEAYGIGYEVFCSTRTISELMGQKETVKLYIHEHIKEDGHDLYGFYYKEDREVFRKLIGVSGIGPKSGMQVLNLYSVQEIIEIIMEQDSKALSKVSGIGPKTAQRIILELKDSMSKLYVPDLSLLQTGLKNTESKHEAIEALESLGYSNQEAKKAVEAVDDYHSTSEELIRKALSLLGM</sequence>
<dbReference type="CDD" id="cd14332">
    <property type="entry name" value="UBA_RuvA_C"/>
    <property type="match status" value="1"/>
</dbReference>
<dbReference type="Pfam" id="PF01330">
    <property type="entry name" value="RuvA_N"/>
    <property type="match status" value="1"/>
</dbReference>
<feature type="region of interest" description="Domain III" evidence="6">
    <location>
        <begin position="157"/>
        <end position="206"/>
    </location>
</feature>
<dbReference type="SUPFAM" id="SSF50249">
    <property type="entry name" value="Nucleic acid-binding proteins"/>
    <property type="match status" value="1"/>
</dbReference>
<dbReference type="InterPro" id="IPR013849">
    <property type="entry name" value="DNA_helicase_Holl-junc_RuvA_I"/>
</dbReference>
<evidence type="ECO:0000259" key="7">
    <source>
        <dbReference type="SMART" id="SM00278"/>
    </source>
</evidence>
<keyword evidence="2 6" id="KW-0227">DNA damage</keyword>
<comment type="similarity">
    <text evidence="6">Belongs to the RuvA family.</text>
</comment>
<gene>
    <name evidence="6 8" type="primary">ruvA</name>
    <name evidence="8" type="ORF">H9872_00320</name>
</gene>
<feature type="region of interest" description="Domain I" evidence="6">
    <location>
        <begin position="10"/>
        <end position="73"/>
    </location>
</feature>
<keyword evidence="3 6" id="KW-0238">DNA-binding</keyword>
<evidence type="ECO:0000256" key="4">
    <source>
        <dbReference type="ARBA" id="ARBA00023172"/>
    </source>
</evidence>
<dbReference type="InterPro" id="IPR000085">
    <property type="entry name" value="RuvA"/>
</dbReference>
<dbReference type="GO" id="GO:0048476">
    <property type="term" value="C:Holliday junction resolvase complex"/>
    <property type="evidence" value="ECO:0007669"/>
    <property type="project" value="UniProtKB-UniRule"/>
</dbReference>
<evidence type="ECO:0000313" key="9">
    <source>
        <dbReference type="Proteomes" id="UP000824229"/>
    </source>
</evidence>
<dbReference type="GO" id="GO:0006281">
    <property type="term" value="P:DNA repair"/>
    <property type="evidence" value="ECO:0007669"/>
    <property type="project" value="UniProtKB-UniRule"/>
</dbReference>
<comment type="function">
    <text evidence="6">The RuvA-RuvB-RuvC complex processes Holliday junction (HJ) DNA during genetic recombination and DNA repair, while the RuvA-RuvB complex plays an important role in the rescue of blocked DNA replication forks via replication fork reversal (RFR). RuvA specifically binds to HJ cruciform DNA, conferring on it an open structure. The RuvB hexamer acts as an ATP-dependent pump, pulling dsDNA into and through the RuvAB complex. HJ branch migration allows RuvC to scan DNA until it finds its consensus sequence, where it cleaves and resolves the cruciform DNA.</text>
</comment>
<dbReference type="GO" id="GO:0005737">
    <property type="term" value="C:cytoplasm"/>
    <property type="evidence" value="ECO:0007669"/>
    <property type="project" value="UniProtKB-SubCell"/>
</dbReference>
<evidence type="ECO:0000256" key="2">
    <source>
        <dbReference type="ARBA" id="ARBA00022763"/>
    </source>
</evidence>
<keyword evidence="5 6" id="KW-0234">DNA repair</keyword>
<evidence type="ECO:0000256" key="1">
    <source>
        <dbReference type="ARBA" id="ARBA00022490"/>
    </source>
</evidence>
<comment type="subunit">
    <text evidence="6">Homotetramer. Forms an RuvA(8)-RuvB(12)-Holliday junction (HJ) complex. HJ DNA is sandwiched between 2 RuvA tetramers; dsDNA enters through RuvA and exits via RuvB. An RuvB hexamer assembles on each DNA strand where it exits the tetramer. Each RuvB hexamer is contacted by two RuvA subunits (via domain III) on 2 adjacent RuvB subunits; this complex drives branch migration. In the full resolvosome a probable DNA-RuvA(4)-RuvB(12)-RuvC(2) complex forms which resolves the HJ.</text>
</comment>
<dbReference type="GO" id="GO:0005524">
    <property type="term" value="F:ATP binding"/>
    <property type="evidence" value="ECO:0007669"/>
    <property type="project" value="InterPro"/>
</dbReference>
<comment type="domain">
    <text evidence="6">Has three domains with a flexible linker between the domains II and III and assumes an 'L' shape. Domain III is highly mobile and contacts RuvB.</text>
</comment>
<keyword evidence="4 6" id="KW-0233">DNA recombination</keyword>
<accession>A0A9E2NMA4</accession>
<comment type="caution">
    <text evidence="8">The sequence shown here is derived from an EMBL/GenBank/DDBJ whole genome shotgun (WGS) entry which is preliminary data.</text>
</comment>
<dbReference type="Pfam" id="PF07499">
    <property type="entry name" value="RuvA_C"/>
    <property type="match status" value="1"/>
</dbReference>
<evidence type="ECO:0000256" key="5">
    <source>
        <dbReference type="ARBA" id="ARBA00023204"/>
    </source>
</evidence>
<keyword evidence="1 6" id="KW-0963">Cytoplasm</keyword>
<proteinExistence type="inferred from homology"/>
<dbReference type="GO" id="GO:0009378">
    <property type="term" value="F:four-way junction helicase activity"/>
    <property type="evidence" value="ECO:0007669"/>
    <property type="project" value="InterPro"/>
</dbReference>
<dbReference type="InterPro" id="IPR012340">
    <property type="entry name" value="NA-bd_OB-fold"/>
</dbReference>
<dbReference type="SUPFAM" id="SSF46929">
    <property type="entry name" value="DNA helicase RuvA subunit, C-terminal domain"/>
    <property type="match status" value="1"/>
</dbReference>
<dbReference type="Gene3D" id="2.40.50.140">
    <property type="entry name" value="Nucleic acid-binding proteins"/>
    <property type="match status" value="1"/>
</dbReference>
<evidence type="ECO:0000256" key="3">
    <source>
        <dbReference type="ARBA" id="ARBA00023125"/>
    </source>
</evidence>
<dbReference type="InterPro" id="IPR011114">
    <property type="entry name" value="RuvA_C"/>
</dbReference>
<evidence type="ECO:0000313" key="8">
    <source>
        <dbReference type="EMBL" id="MBU3803193.1"/>
    </source>
</evidence>
<dbReference type="SMART" id="SM00278">
    <property type="entry name" value="HhH1"/>
    <property type="match status" value="2"/>
</dbReference>
<dbReference type="SUPFAM" id="SSF47781">
    <property type="entry name" value="RuvA domain 2-like"/>
    <property type="match status" value="1"/>
</dbReference>
<comment type="subcellular location">
    <subcellularLocation>
        <location evidence="6">Cytoplasm</location>
    </subcellularLocation>
</comment>
<dbReference type="HAMAP" id="MF_00031">
    <property type="entry name" value="DNA_HJ_migration_RuvA"/>
    <property type="match status" value="1"/>
</dbReference>
<dbReference type="InterPro" id="IPR010994">
    <property type="entry name" value="RuvA_2-like"/>
</dbReference>
<reference evidence="8" key="1">
    <citation type="journal article" date="2021" name="PeerJ">
        <title>Extensive microbial diversity within the chicken gut microbiome revealed by metagenomics and culture.</title>
        <authorList>
            <person name="Gilroy R."/>
            <person name="Ravi A."/>
            <person name="Getino M."/>
            <person name="Pursley I."/>
            <person name="Horton D.L."/>
            <person name="Alikhan N.F."/>
            <person name="Baker D."/>
            <person name="Gharbi K."/>
            <person name="Hall N."/>
            <person name="Watson M."/>
            <person name="Adriaenssens E.M."/>
            <person name="Foster-Nyarko E."/>
            <person name="Jarju S."/>
            <person name="Secka A."/>
            <person name="Antonio M."/>
            <person name="Oren A."/>
            <person name="Chaudhuri R.R."/>
            <person name="La Ragione R."/>
            <person name="Hildebrand F."/>
            <person name="Pallen M.J."/>
        </authorList>
    </citation>
    <scope>NUCLEOTIDE SEQUENCE</scope>
    <source>
        <strain evidence="8">B5-657</strain>
    </source>
</reference>
<reference evidence="8" key="2">
    <citation type="submission" date="2021-04" db="EMBL/GenBank/DDBJ databases">
        <authorList>
            <person name="Gilroy R."/>
        </authorList>
    </citation>
    <scope>NUCLEOTIDE SEQUENCE</scope>
    <source>
        <strain evidence="8">B5-657</strain>
    </source>
</reference>
<dbReference type="AlphaFoldDB" id="A0A9E2NMA4"/>
<evidence type="ECO:0000256" key="6">
    <source>
        <dbReference type="HAMAP-Rule" id="MF_00031"/>
    </source>
</evidence>
<dbReference type="GO" id="GO:0009379">
    <property type="term" value="C:Holliday junction helicase complex"/>
    <property type="evidence" value="ECO:0007669"/>
    <property type="project" value="InterPro"/>
</dbReference>
<dbReference type="GO" id="GO:0000400">
    <property type="term" value="F:four-way junction DNA binding"/>
    <property type="evidence" value="ECO:0007669"/>
    <property type="project" value="UniProtKB-UniRule"/>
</dbReference>
<feature type="domain" description="Helix-hairpin-helix DNA-binding motif class 1" evidence="7">
    <location>
        <begin position="82"/>
        <end position="101"/>
    </location>
</feature>
<dbReference type="EMBL" id="JAHLFQ010000007">
    <property type="protein sequence ID" value="MBU3803193.1"/>
    <property type="molecule type" value="Genomic_DNA"/>
</dbReference>
<dbReference type="Gene3D" id="1.10.150.20">
    <property type="entry name" value="5' to 3' exonuclease, C-terminal subdomain"/>
    <property type="match status" value="1"/>
</dbReference>
<organism evidence="8 9">
    <name type="scientific">Candidatus Cellulosilyticum pullistercoris</name>
    <dbReference type="NCBI Taxonomy" id="2838521"/>
    <lineage>
        <taxon>Bacteria</taxon>
        <taxon>Bacillati</taxon>
        <taxon>Bacillota</taxon>
        <taxon>Clostridia</taxon>
        <taxon>Lachnospirales</taxon>
        <taxon>Cellulosilyticaceae</taxon>
        <taxon>Cellulosilyticum</taxon>
    </lineage>
</organism>
<feature type="domain" description="Helix-hairpin-helix DNA-binding motif class 1" evidence="7">
    <location>
        <begin position="117"/>
        <end position="136"/>
    </location>
</feature>
<dbReference type="InterPro" id="IPR036267">
    <property type="entry name" value="RuvA_C_sf"/>
</dbReference>
<dbReference type="InterPro" id="IPR003583">
    <property type="entry name" value="Hlx-hairpin-Hlx_DNA-bd_motif"/>
</dbReference>
<comment type="caution">
    <text evidence="6">Lacks conserved residue(s) required for the propagation of feature annotation.</text>
</comment>
<dbReference type="Proteomes" id="UP000824229">
    <property type="component" value="Unassembled WGS sequence"/>
</dbReference>
<dbReference type="NCBIfam" id="TIGR00084">
    <property type="entry name" value="ruvA"/>
    <property type="match status" value="1"/>
</dbReference>
<dbReference type="Pfam" id="PF14520">
    <property type="entry name" value="HHH_5"/>
    <property type="match status" value="1"/>
</dbReference>